<feature type="transmembrane region" description="Helical" evidence="7">
    <location>
        <begin position="384"/>
        <end position="404"/>
    </location>
</feature>
<name>A0ABS4RGK5_9BACI</name>
<organism evidence="8 9">
    <name type="scientific">Cytobacillus eiseniae</name>
    <dbReference type="NCBI Taxonomy" id="762947"/>
    <lineage>
        <taxon>Bacteria</taxon>
        <taxon>Bacillati</taxon>
        <taxon>Bacillota</taxon>
        <taxon>Bacilli</taxon>
        <taxon>Bacillales</taxon>
        <taxon>Bacillaceae</taxon>
        <taxon>Cytobacillus</taxon>
    </lineage>
</organism>
<sequence>MKGNHNLKEKTVRGLFWSILDLLSNQGIQFLIQIILARLLLPEHFGLIGLTIVFIAISNAIIDGGISQALIREQKVTQTDYSTIFYFNLLMSCAVYAALFTFAPMISTFFKEPQLILILRLLSLGSIIHSFSIIQKVQLTKNVDFKRQTKVSIISSVASGIIAVICAFNGFGVWAIVIQTLSMQGIQSILLWLLNGWRPSFVFSYSSFKRFFKFGSRLLAANMISTVYSNIFYLLIGRMYSSSQLGYYTNAVRLSEMASFSLTVALQRVTYPVFSRMQDNQAVLRSSFKRIIKITTFVNFPIMAGLAAIAPSLIHLLFGEKWMAMVIYFQLLCLSGMLYHLHAINLNILQVKGRSDLFLQLSIVKKVIFTFIIIAAVWANLGMIGLVGAAVLDSYLAFLINSYYSGREISYSTFEQIKDLLLISLNTFIMAVVVYASGDIFPDNHLIKLIMQICLGCFVYIALSKVTKSRELMEVWTIVLSFVKRGDKKMKVISK</sequence>
<evidence type="ECO:0000256" key="2">
    <source>
        <dbReference type="ARBA" id="ARBA00007430"/>
    </source>
</evidence>
<comment type="caution">
    <text evidence="8">The sequence shown here is derived from an EMBL/GenBank/DDBJ whole genome shotgun (WGS) entry which is preliminary data.</text>
</comment>
<feature type="transmembrane region" description="Helical" evidence="7">
    <location>
        <begin position="357"/>
        <end position="378"/>
    </location>
</feature>
<feature type="transmembrane region" description="Helical" evidence="7">
    <location>
        <begin position="44"/>
        <end position="62"/>
    </location>
</feature>
<evidence type="ECO:0000256" key="4">
    <source>
        <dbReference type="ARBA" id="ARBA00022692"/>
    </source>
</evidence>
<dbReference type="Proteomes" id="UP001519293">
    <property type="component" value="Unassembled WGS sequence"/>
</dbReference>
<evidence type="ECO:0000256" key="1">
    <source>
        <dbReference type="ARBA" id="ARBA00004651"/>
    </source>
</evidence>
<dbReference type="EMBL" id="JAGIKZ010000013">
    <property type="protein sequence ID" value="MBP2241864.1"/>
    <property type="molecule type" value="Genomic_DNA"/>
</dbReference>
<evidence type="ECO:0000256" key="7">
    <source>
        <dbReference type="SAM" id="Phobius"/>
    </source>
</evidence>
<dbReference type="PANTHER" id="PTHR30250">
    <property type="entry name" value="PST FAMILY PREDICTED COLANIC ACID TRANSPORTER"/>
    <property type="match status" value="1"/>
</dbReference>
<dbReference type="PANTHER" id="PTHR30250:SF10">
    <property type="entry name" value="LIPOPOLYSACCHARIDE BIOSYNTHESIS PROTEIN WZXC"/>
    <property type="match status" value="1"/>
</dbReference>
<feature type="transmembrane region" description="Helical" evidence="7">
    <location>
        <begin position="12"/>
        <end position="32"/>
    </location>
</feature>
<feature type="transmembrane region" description="Helical" evidence="7">
    <location>
        <begin position="218"/>
        <end position="237"/>
    </location>
</feature>
<comment type="subcellular location">
    <subcellularLocation>
        <location evidence="1">Cell membrane</location>
        <topology evidence="1">Multi-pass membrane protein</topology>
    </subcellularLocation>
</comment>
<evidence type="ECO:0000256" key="5">
    <source>
        <dbReference type="ARBA" id="ARBA00022989"/>
    </source>
</evidence>
<gene>
    <name evidence="8" type="ORF">J2Z40_002437</name>
</gene>
<feature type="transmembrane region" description="Helical" evidence="7">
    <location>
        <begin position="420"/>
        <end position="438"/>
    </location>
</feature>
<feature type="transmembrane region" description="Helical" evidence="7">
    <location>
        <begin position="444"/>
        <end position="463"/>
    </location>
</feature>
<evidence type="ECO:0000313" key="9">
    <source>
        <dbReference type="Proteomes" id="UP001519293"/>
    </source>
</evidence>
<keyword evidence="6 7" id="KW-0472">Membrane</keyword>
<reference evidence="8 9" key="1">
    <citation type="submission" date="2021-03" db="EMBL/GenBank/DDBJ databases">
        <title>Genomic Encyclopedia of Type Strains, Phase IV (KMG-IV): sequencing the most valuable type-strain genomes for metagenomic binning, comparative biology and taxonomic classification.</title>
        <authorList>
            <person name="Goeker M."/>
        </authorList>
    </citation>
    <scope>NUCLEOTIDE SEQUENCE [LARGE SCALE GENOMIC DNA]</scope>
    <source>
        <strain evidence="8 9">DSM 26675</strain>
    </source>
</reference>
<comment type="similarity">
    <text evidence="2">Belongs to the polysaccharide synthase family.</text>
</comment>
<proteinExistence type="inferred from homology"/>
<dbReference type="CDD" id="cd13127">
    <property type="entry name" value="MATE_tuaB_like"/>
    <property type="match status" value="1"/>
</dbReference>
<evidence type="ECO:0000256" key="3">
    <source>
        <dbReference type="ARBA" id="ARBA00022475"/>
    </source>
</evidence>
<protein>
    <submittedName>
        <fullName evidence="8">O-antigen/teichoic acid export membrane protein</fullName>
    </submittedName>
</protein>
<keyword evidence="5 7" id="KW-1133">Transmembrane helix</keyword>
<feature type="transmembrane region" description="Helical" evidence="7">
    <location>
        <begin position="294"/>
        <end position="318"/>
    </location>
</feature>
<feature type="transmembrane region" description="Helical" evidence="7">
    <location>
        <begin position="324"/>
        <end position="345"/>
    </location>
</feature>
<feature type="transmembrane region" description="Helical" evidence="7">
    <location>
        <begin position="83"/>
        <end position="103"/>
    </location>
</feature>
<dbReference type="Pfam" id="PF13440">
    <property type="entry name" value="Polysacc_synt_3"/>
    <property type="match status" value="1"/>
</dbReference>
<dbReference type="InterPro" id="IPR050833">
    <property type="entry name" value="Poly_Biosynth_Transport"/>
</dbReference>
<dbReference type="RefSeq" id="WP_066391663.1">
    <property type="nucleotide sequence ID" value="NZ_JAGIKZ010000013.1"/>
</dbReference>
<keyword evidence="3" id="KW-1003">Cell membrane</keyword>
<evidence type="ECO:0000256" key="6">
    <source>
        <dbReference type="ARBA" id="ARBA00023136"/>
    </source>
</evidence>
<feature type="transmembrane region" description="Helical" evidence="7">
    <location>
        <begin position="115"/>
        <end position="134"/>
    </location>
</feature>
<evidence type="ECO:0000313" key="8">
    <source>
        <dbReference type="EMBL" id="MBP2241864.1"/>
    </source>
</evidence>
<keyword evidence="9" id="KW-1185">Reference proteome</keyword>
<feature type="transmembrane region" description="Helical" evidence="7">
    <location>
        <begin position="154"/>
        <end position="177"/>
    </location>
</feature>
<accession>A0ABS4RGK5</accession>
<keyword evidence="4 7" id="KW-0812">Transmembrane</keyword>